<comment type="caution">
    <text evidence="1">The sequence shown here is derived from an EMBL/GenBank/DDBJ whole genome shotgun (WGS) entry which is preliminary data.</text>
</comment>
<dbReference type="AlphaFoldDB" id="A0A1Q9D226"/>
<accession>A0A1Q9D226</accession>
<dbReference type="Proteomes" id="UP000186817">
    <property type="component" value="Unassembled WGS sequence"/>
</dbReference>
<proteinExistence type="predicted"/>
<protein>
    <submittedName>
        <fullName evidence="1">Uncharacterized protein</fullName>
    </submittedName>
</protein>
<evidence type="ECO:0000313" key="2">
    <source>
        <dbReference type="Proteomes" id="UP000186817"/>
    </source>
</evidence>
<organism evidence="1 2">
    <name type="scientific">Symbiodinium microadriaticum</name>
    <name type="common">Dinoflagellate</name>
    <name type="synonym">Zooxanthella microadriatica</name>
    <dbReference type="NCBI Taxonomy" id="2951"/>
    <lineage>
        <taxon>Eukaryota</taxon>
        <taxon>Sar</taxon>
        <taxon>Alveolata</taxon>
        <taxon>Dinophyceae</taxon>
        <taxon>Suessiales</taxon>
        <taxon>Symbiodiniaceae</taxon>
        <taxon>Symbiodinium</taxon>
    </lineage>
</organism>
<keyword evidence="2" id="KW-1185">Reference proteome</keyword>
<sequence>MSADAQAINGVQASRGMNIAIVLLEVLICKIRIGPIYEEMMQVQGLVNEPLDLLQDGSGAGLIRLSNLETGLTMEMKNQVHF</sequence>
<evidence type="ECO:0000313" key="1">
    <source>
        <dbReference type="EMBL" id="OLP89213.1"/>
    </source>
</evidence>
<reference evidence="1 2" key="1">
    <citation type="submission" date="2016-02" db="EMBL/GenBank/DDBJ databases">
        <title>Genome analysis of coral dinoflagellate symbionts highlights evolutionary adaptations to a symbiotic lifestyle.</title>
        <authorList>
            <person name="Aranda M."/>
            <person name="Li Y."/>
            <person name="Liew Y.J."/>
            <person name="Baumgarten S."/>
            <person name="Simakov O."/>
            <person name="Wilson M."/>
            <person name="Piel J."/>
            <person name="Ashoor H."/>
            <person name="Bougouffa S."/>
            <person name="Bajic V.B."/>
            <person name="Ryu T."/>
            <person name="Ravasi T."/>
            <person name="Bayer T."/>
            <person name="Micklem G."/>
            <person name="Kim H."/>
            <person name="Bhak J."/>
            <person name="Lajeunesse T.C."/>
            <person name="Voolstra C.R."/>
        </authorList>
    </citation>
    <scope>NUCLEOTIDE SEQUENCE [LARGE SCALE GENOMIC DNA]</scope>
    <source>
        <strain evidence="1 2">CCMP2467</strain>
    </source>
</reference>
<gene>
    <name evidence="1" type="ORF">AK812_SmicGene29362</name>
</gene>
<dbReference type="EMBL" id="LSRX01000773">
    <property type="protein sequence ID" value="OLP89213.1"/>
    <property type="molecule type" value="Genomic_DNA"/>
</dbReference>
<name>A0A1Q9D226_SYMMI</name>